<evidence type="ECO:0000256" key="4">
    <source>
        <dbReference type="SAM" id="MobiDB-lite"/>
    </source>
</evidence>
<dbReference type="InterPro" id="IPR003593">
    <property type="entry name" value="AAA+_ATPase"/>
</dbReference>
<dbReference type="InterPro" id="IPR015854">
    <property type="entry name" value="ABC_transpr_LolD-like"/>
</dbReference>
<dbReference type="InterPro" id="IPR017871">
    <property type="entry name" value="ABC_transporter-like_CS"/>
</dbReference>
<dbReference type="GO" id="GO:0016887">
    <property type="term" value="F:ATP hydrolysis activity"/>
    <property type="evidence" value="ECO:0007669"/>
    <property type="project" value="InterPro"/>
</dbReference>
<dbReference type="SMART" id="SM00382">
    <property type="entry name" value="AAA"/>
    <property type="match status" value="1"/>
</dbReference>
<sequence>MSGTGGAPTTRPDPPDPRHGPGDPAGPGGSGSRVGPDAAARPGDDPRARATTAVLDVRDVHRTHGNGDAAVHALRGVSLTVAPGELVAVMGPSGSGKSTLLALAGGLDGPTAGEVRVEGQALGALDPRALARLRRRRIGYIFQNLNLLGSLTAAENVALPLELDGVGVRQGRRAARAALAEVGLAELGDRFPDQLSGGQQQRVAIARALVGERRLVLADEPTGALDSQTGEAVLRLLRRRVDAGAAAVLVTHEARHAGWADRVVFLRDGVMVDSTAPLGGVEQLLAGSGR</sequence>
<evidence type="ECO:0000313" key="6">
    <source>
        <dbReference type="EMBL" id="SCE94880.1"/>
    </source>
</evidence>
<accession>A0A1C4WFC7</accession>
<evidence type="ECO:0000256" key="1">
    <source>
        <dbReference type="ARBA" id="ARBA00022448"/>
    </source>
</evidence>
<dbReference type="RefSeq" id="WP_083302565.1">
    <property type="nucleotide sequence ID" value="NZ_FMCT01000003.1"/>
</dbReference>
<evidence type="ECO:0000256" key="2">
    <source>
        <dbReference type="ARBA" id="ARBA00022741"/>
    </source>
</evidence>
<dbReference type="STRING" id="47853.TK50_09505"/>
<protein>
    <submittedName>
        <fullName evidence="6">Putative ABC transport system ATP-binding protein</fullName>
    </submittedName>
</protein>
<dbReference type="InterPro" id="IPR003439">
    <property type="entry name" value="ABC_transporter-like_ATP-bd"/>
</dbReference>
<dbReference type="PANTHER" id="PTHR24220:SF685">
    <property type="entry name" value="ABC TRANSPORTER RELATED"/>
    <property type="match status" value="1"/>
</dbReference>
<keyword evidence="3 6" id="KW-0067">ATP-binding</keyword>
<dbReference type="SUPFAM" id="SSF52540">
    <property type="entry name" value="P-loop containing nucleoside triphosphate hydrolases"/>
    <property type="match status" value="1"/>
</dbReference>
<dbReference type="EMBL" id="FMCT01000003">
    <property type="protein sequence ID" value="SCE94880.1"/>
    <property type="molecule type" value="Genomic_DNA"/>
</dbReference>
<dbReference type="GO" id="GO:0005886">
    <property type="term" value="C:plasma membrane"/>
    <property type="evidence" value="ECO:0007669"/>
    <property type="project" value="TreeGrafter"/>
</dbReference>
<dbReference type="PROSITE" id="PS50893">
    <property type="entry name" value="ABC_TRANSPORTER_2"/>
    <property type="match status" value="1"/>
</dbReference>
<dbReference type="Proteomes" id="UP000183585">
    <property type="component" value="Unassembled WGS sequence"/>
</dbReference>
<proteinExistence type="predicted"/>
<dbReference type="GO" id="GO:0098796">
    <property type="term" value="C:membrane protein complex"/>
    <property type="evidence" value="ECO:0007669"/>
    <property type="project" value="UniProtKB-ARBA"/>
</dbReference>
<dbReference type="InterPro" id="IPR027417">
    <property type="entry name" value="P-loop_NTPase"/>
</dbReference>
<dbReference type="GO" id="GO:0005524">
    <property type="term" value="F:ATP binding"/>
    <property type="evidence" value="ECO:0007669"/>
    <property type="project" value="UniProtKB-KW"/>
</dbReference>
<dbReference type="Pfam" id="PF00005">
    <property type="entry name" value="ABC_tran"/>
    <property type="match status" value="1"/>
</dbReference>
<feature type="region of interest" description="Disordered" evidence="4">
    <location>
        <begin position="1"/>
        <end position="48"/>
    </location>
</feature>
<dbReference type="CDD" id="cd03255">
    <property type="entry name" value="ABC_MJ0796_LolCDE_FtsE"/>
    <property type="match status" value="1"/>
</dbReference>
<feature type="compositionally biased region" description="Gly residues" evidence="4">
    <location>
        <begin position="23"/>
        <end position="32"/>
    </location>
</feature>
<name>A0A1C4WFC7_9ACTN</name>
<dbReference type="PROSITE" id="PS00211">
    <property type="entry name" value="ABC_TRANSPORTER_1"/>
    <property type="match status" value="1"/>
</dbReference>
<feature type="domain" description="ABC transporter" evidence="5">
    <location>
        <begin position="55"/>
        <end position="289"/>
    </location>
</feature>
<dbReference type="GO" id="GO:0022857">
    <property type="term" value="F:transmembrane transporter activity"/>
    <property type="evidence" value="ECO:0007669"/>
    <property type="project" value="TreeGrafter"/>
</dbReference>
<dbReference type="Gene3D" id="3.40.50.300">
    <property type="entry name" value="P-loop containing nucleotide triphosphate hydrolases"/>
    <property type="match status" value="1"/>
</dbReference>
<keyword evidence="2" id="KW-0547">Nucleotide-binding</keyword>
<dbReference type="PANTHER" id="PTHR24220">
    <property type="entry name" value="IMPORT ATP-BINDING PROTEIN"/>
    <property type="match status" value="1"/>
</dbReference>
<evidence type="ECO:0000256" key="3">
    <source>
        <dbReference type="ARBA" id="ARBA00022840"/>
    </source>
</evidence>
<dbReference type="AlphaFoldDB" id="A0A1C4WFC7"/>
<evidence type="ECO:0000259" key="5">
    <source>
        <dbReference type="PROSITE" id="PS50893"/>
    </source>
</evidence>
<dbReference type="InterPro" id="IPR017911">
    <property type="entry name" value="MacB-like_ATP-bd"/>
</dbReference>
<reference evidence="7" key="1">
    <citation type="submission" date="2016-06" db="EMBL/GenBank/DDBJ databases">
        <authorList>
            <person name="Varghese N."/>
            <person name="Submissions Spin"/>
        </authorList>
    </citation>
    <scope>NUCLEOTIDE SEQUENCE [LARGE SCALE GENOMIC DNA]</scope>
    <source>
        <strain evidence="7">DSM 43168</strain>
    </source>
</reference>
<gene>
    <name evidence="6" type="ORF">GA0070563_103334</name>
</gene>
<keyword evidence="1" id="KW-0813">Transport</keyword>
<organism evidence="6 7">
    <name type="scientific">Micromonospora carbonacea</name>
    <dbReference type="NCBI Taxonomy" id="47853"/>
    <lineage>
        <taxon>Bacteria</taxon>
        <taxon>Bacillati</taxon>
        <taxon>Actinomycetota</taxon>
        <taxon>Actinomycetes</taxon>
        <taxon>Micromonosporales</taxon>
        <taxon>Micromonosporaceae</taxon>
        <taxon>Micromonospora</taxon>
    </lineage>
</organism>
<keyword evidence="7" id="KW-1185">Reference proteome</keyword>
<evidence type="ECO:0000313" key="7">
    <source>
        <dbReference type="Proteomes" id="UP000183585"/>
    </source>
</evidence>
<dbReference type="FunFam" id="3.40.50.300:FF:000032">
    <property type="entry name" value="Export ABC transporter ATP-binding protein"/>
    <property type="match status" value="1"/>
</dbReference>